<accession>A0A978W0S6</accession>
<name>A0A978W0S6_ZIZJJ</name>
<sequence>MDSGPPKWKSLQVDRLEEISNRLETRSKILTTPAKFGCSTLLPDGPPTNWVGKIDSLPDQLIINLLDYRIREVGKMLDVQFVEASKIDDSGSILNKRKSVRIKKVACCGF</sequence>
<dbReference type="Proteomes" id="UP000813462">
    <property type="component" value="Unassembled WGS sequence"/>
</dbReference>
<gene>
    <name evidence="1" type="ORF">FEM48_Zijuj01G0106500</name>
</gene>
<evidence type="ECO:0000313" key="1">
    <source>
        <dbReference type="EMBL" id="KAH7545560.1"/>
    </source>
</evidence>
<dbReference type="AlphaFoldDB" id="A0A978W0S6"/>
<reference evidence="1" key="1">
    <citation type="journal article" date="2021" name="Front. Plant Sci.">
        <title>Chromosome-Scale Genome Assembly for Chinese Sour Jujube and Insights Into Its Genome Evolution and Domestication Signature.</title>
        <authorList>
            <person name="Shen L.-Y."/>
            <person name="Luo H."/>
            <person name="Wang X.-L."/>
            <person name="Wang X.-M."/>
            <person name="Qiu X.-J."/>
            <person name="Liu H."/>
            <person name="Zhou S.-S."/>
            <person name="Jia K.-H."/>
            <person name="Nie S."/>
            <person name="Bao Y.-T."/>
            <person name="Zhang R.-G."/>
            <person name="Yun Q.-Z."/>
            <person name="Chai Y.-H."/>
            <person name="Lu J.-Y."/>
            <person name="Li Y."/>
            <person name="Zhao S.-W."/>
            <person name="Mao J.-F."/>
            <person name="Jia S.-G."/>
            <person name="Mao Y.-M."/>
        </authorList>
    </citation>
    <scope>NUCLEOTIDE SEQUENCE</scope>
    <source>
        <strain evidence="1">AT0</strain>
        <tissue evidence="1">Leaf</tissue>
    </source>
</reference>
<evidence type="ECO:0000313" key="2">
    <source>
        <dbReference type="Proteomes" id="UP000813462"/>
    </source>
</evidence>
<protein>
    <submittedName>
        <fullName evidence="1">Uncharacterized protein</fullName>
    </submittedName>
</protein>
<proteinExistence type="predicted"/>
<dbReference type="EMBL" id="JAEACU010000001">
    <property type="protein sequence ID" value="KAH7545560.1"/>
    <property type="molecule type" value="Genomic_DNA"/>
</dbReference>
<comment type="caution">
    <text evidence="1">The sequence shown here is derived from an EMBL/GenBank/DDBJ whole genome shotgun (WGS) entry which is preliminary data.</text>
</comment>
<organism evidence="1 2">
    <name type="scientific">Ziziphus jujuba var. spinosa</name>
    <dbReference type="NCBI Taxonomy" id="714518"/>
    <lineage>
        <taxon>Eukaryota</taxon>
        <taxon>Viridiplantae</taxon>
        <taxon>Streptophyta</taxon>
        <taxon>Embryophyta</taxon>
        <taxon>Tracheophyta</taxon>
        <taxon>Spermatophyta</taxon>
        <taxon>Magnoliopsida</taxon>
        <taxon>eudicotyledons</taxon>
        <taxon>Gunneridae</taxon>
        <taxon>Pentapetalae</taxon>
        <taxon>rosids</taxon>
        <taxon>fabids</taxon>
        <taxon>Rosales</taxon>
        <taxon>Rhamnaceae</taxon>
        <taxon>Paliureae</taxon>
        <taxon>Ziziphus</taxon>
    </lineage>
</organism>